<comment type="similarity">
    <text evidence="2 4">Belongs to the GerABKA family.</text>
</comment>
<comment type="caution">
    <text evidence="7">The sequence shown here is derived from an EMBL/GenBank/DDBJ whole genome shotgun (WGS) entry which is preliminary data.</text>
</comment>
<feature type="region of interest" description="Disordered" evidence="5">
    <location>
        <begin position="1"/>
        <end position="30"/>
    </location>
</feature>
<keyword evidence="6" id="KW-1133">Transmembrane helix</keyword>
<protein>
    <submittedName>
        <fullName evidence="7">Spore germination protein</fullName>
    </submittedName>
</protein>
<keyword evidence="8" id="KW-1185">Reference proteome</keyword>
<evidence type="ECO:0000256" key="6">
    <source>
        <dbReference type="SAM" id="Phobius"/>
    </source>
</evidence>
<evidence type="ECO:0000256" key="4">
    <source>
        <dbReference type="PIRNR" id="PIRNR005690"/>
    </source>
</evidence>
<proteinExistence type="inferred from homology"/>
<keyword evidence="6" id="KW-0812">Transmembrane</keyword>
<dbReference type="PANTHER" id="PTHR22550:SF5">
    <property type="entry name" value="LEUCINE ZIPPER PROTEIN 4"/>
    <property type="match status" value="1"/>
</dbReference>
<accession>A0ABT6H6F5</accession>
<evidence type="ECO:0000256" key="5">
    <source>
        <dbReference type="SAM" id="MobiDB-lite"/>
    </source>
</evidence>
<dbReference type="RefSeq" id="WP_278018528.1">
    <property type="nucleotide sequence ID" value="NZ_JARRRY010000019.1"/>
</dbReference>
<dbReference type="InterPro" id="IPR004995">
    <property type="entry name" value="Spore_Ger"/>
</dbReference>
<gene>
    <name evidence="7" type="ORF">P6P90_13300</name>
</gene>
<sequence>MDWFDGHGGSRIQPPPEQPQKQASKQEENQLTSSVQANIATIHKAFGSSADVVTRQMNVGVPIGLVYIEGLIDQTAISEFIIQSMQIAEKHIKRYGTQEPDKLLHYITTSVIATGEIHNLQTMMDVKMAMLDAHTVLFIEGCEQGLAVPTCGWRDRGVNEPSSETVIRGPREAFSESLRTNTTLVRRKIHDENLYCEQRHIGKVTKTNIAVMYINGIADENIVKELYERLNRIDTDAILESGYIEEYIQDSFLSPFPTVFNTERPDVVAAGLLEGRIAIFVDGTPFVLLVPVLFVQFFQTPEDYYERSLVSSLLRLLRYASFFIALLAPSTYIAITTFHQEMLPTPLLISLAAQREGIPFPAFVEAVIMEITFEVLREAGLRTPRPLGQTISIVGALVIGQSAVEAGFVSAAIVIVVSITAISSFALPAYNVSIAIRILRFLLMMLAASFGLFGITMGLILMVVHLCSLRSFSVPYLAPITPTHNTSPQDTLIRLPHWLLRKRPAEFAKQNNIRNKTPIPRSKKGTT</sequence>
<dbReference type="PIRSF" id="PIRSF005690">
    <property type="entry name" value="GerBA"/>
    <property type="match status" value="1"/>
</dbReference>
<evidence type="ECO:0000313" key="8">
    <source>
        <dbReference type="Proteomes" id="UP001218246"/>
    </source>
</evidence>
<dbReference type="PANTHER" id="PTHR22550">
    <property type="entry name" value="SPORE GERMINATION PROTEIN"/>
    <property type="match status" value="1"/>
</dbReference>
<feature type="transmembrane region" description="Helical" evidence="6">
    <location>
        <begin position="319"/>
        <end position="338"/>
    </location>
</feature>
<name>A0ABT6H6F5_9BACI</name>
<reference evidence="7 8" key="1">
    <citation type="submission" date="2023-04" db="EMBL/GenBank/DDBJ databases">
        <title>Ectobacillus antri isolated from activated sludge.</title>
        <authorList>
            <person name="Yan P."/>
            <person name="Liu X."/>
        </authorList>
    </citation>
    <scope>NUCLEOTIDE SEQUENCE [LARGE SCALE GENOMIC DNA]</scope>
    <source>
        <strain evidence="7 8">C18H</strain>
    </source>
</reference>
<feature type="transmembrane region" description="Helical" evidence="6">
    <location>
        <begin position="277"/>
        <end position="298"/>
    </location>
</feature>
<dbReference type="Proteomes" id="UP001218246">
    <property type="component" value="Unassembled WGS sequence"/>
</dbReference>
<feature type="compositionally biased region" description="Polar residues" evidence="5">
    <location>
        <begin position="19"/>
        <end position="30"/>
    </location>
</feature>
<dbReference type="EMBL" id="JARULN010000015">
    <property type="protein sequence ID" value="MDG5754934.1"/>
    <property type="molecule type" value="Genomic_DNA"/>
</dbReference>
<evidence type="ECO:0000256" key="1">
    <source>
        <dbReference type="ARBA" id="ARBA00004141"/>
    </source>
</evidence>
<dbReference type="InterPro" id="IPR050768">
    <property type="entry name" value="UPF0353/GerABKA_families"/>
</dbReference>
<organism evidence="7 8">
    <name type="scientific">Ectobacillus antri</name>
    <dbReference type="NCBI Taxonomy" id="2486280"/>
    <lineage>
        <taxon>Bacteria</taxon>
        <taxon>Bacillati</taxon>
        <taxon>Bacillota</taxon>
        <taxon>Bacilli</taxon>
        <taxon>Bacillales</taxon>
        <taxon>Bacillaceae</taxon>
        <taxon>Ectobacillus</taxon>
    </lineage>
</organism>
<dbReference type="Pfam" id="PF03323">
    <property type="entry name" value="GerA"/>
    <property type="match status" value="1"/>
</dbReference>
<evidence type="ECO:0000256" key="2">
    <source>
        <dbReference type="ARBA" id="ARBA00005278"/>
    </source>
</evidence>
<feature type="transmembrane region" description="Helical" evidence="6">
    <location>
        <begin position="410"/>
        <end position="430"/>
    </location>
</feature>
<keyword evidence="3 4" id="KW-0472">Membrane</keyword>
<evidence type="ECO:0000313" key="7">
    <source>
        <dbReference type="EMBL" id="MDG5754934.1"/>
    </source>
</evidence>
<feature type="transmembrane region" description="Helical" evidence="6">
    <location>
        <begin position="442"/>
        <end position="466"/>
    </location>
</feature>
<evidence type="ECO:0000256" key="3">
    <source>
        <dbReference type="ARBA" id="ARBA00023136"/>
    </source>
</evidence>
<comment type="subcellular location">
    <subcellularLocation>
        <location evidence="4">Cell membrane</location>
    </subcellularLocation>
    <subcellularLocation>
        <location evidence="1">Membrane</location>
        <topology evidence="1">Multi-pass membrane protein</topology>
    </subcellularLocation>
</comment>